<gene>
    <name evidence="2" type="ORF">F0A16_18850</name>
</gene>
<sequence>MYAPRTLGLLIGGLCIGSALHELPTPPWVWTLWARQILFWSRLLASEAPRLTLSCRTSESRRHQALYAAKHAGRNRICIDGAPRSQTTLDLG</sequence>
<feature type="domain" description="MASE2" evidence="1">
    <location>
        <begin position="2"/>
        <end position="45"/>
    </location>
</feature>
<reference evidence="2 3" key="1">
    <citation type="submission" date="2019-08" db="EMBL/GenBank/DDBJ databases">
        <title>Bioinformatics analysis of the strain L3 and L5.</title>
        <authorList>
            <person name="Li X."/>
        </authorList>
    </citation>
    <scope>NUCLEOTIDE SEQUENCE [LARGE SCALE GENOMIC DNA]</scope>
    <source>
        <strain evidence="2 3">L3</strain>
    </source>
</reference>
<evidence type="ECO:0000313" key="3">
    <source>
        <dbReference type="Proteomes" id="UP000466024"/>
    </source>
</evidence>
<dbReference type="AlphaFoldDB" id="A0A640WBA7"/>
<dbReference type="RefSeq" id="WP_149437223.1">
    <property type="nucleotide sequence ID" value="NZ_VTPX01000015.1"/>
</dbReference>
<protein>
    <recommendedName>
        <fullName evidence="1">MASE2 domain-containing protein</fullName>
    </recommendedName>
</protein>
<organism evidence="2 3">
    <name type="scientific">Salinicola corii</name>
    <dbReference type="NCBI Taxonomy" id="2606937"/>
    <lineage>
        <taxon>Bacteria</taxon>
        <taxon>Pseudomonadati</taxon>
        <taxon>Pseudomonadota</taxon>
        <taxon>Gammaproteobacteria</taxon>
        <taxon>Oceanospirillales</taxon>
        <taxon>Halomonadaceae</taxon>
        <taxon>Salinicola</taxon>
    </lineage>
</organism>
<keyword evidence="3" id="KW-1185">Reference proteome</keyword>
<name>A0A640WBA7_9GAMM</name>
<comment type="caution">
    <text evidence="2">The sequence shown here is derived from an EMBL/GenBank/DDBJ whole genome shotgun (WGS) entry which is preliminary data.</text>
</comment>
<dbReference type="InterPro" id="IPR007894">
    <property type="entry name" value="MASE2"/>
</dbReference>
<dbReference type="Proteomes" id="UP000466024">
    <property type="component" value="Unassembled WGS sequence"/>
</dbReference>
<evidence type="ECO:0000313" key="2">
    <source>
        <dbReference type="EMBL" id="KAA0015966.1"/>
    </source>
</evidence>
<dbReference type="EMBL" id="VTPX01000015">
    <property type="protein sequence ID" value="KAA0015966.1"/>
    <property type="molecule type" value="Genomic_DNA"/>
</dbReference>
<evidence type="ECO:0000259" key="1">
    <source>
        <dbReference type="Pfam" id="PF05230"/>
    </source>
</evidence>
<proteinExistence type="predicted"/>
<dbReference type="Pfam" id="PF05230">
    <property type="entry name" value="MASE2"/>
    <property type="match status" value="1"/>
</dbReference>
<accession>A0A640WBA7</accession>